<dbReference type="EMBL" id="JARO02001530">
    <property type="protein sequence ID" value="KPP75170.1"/>
    <property type="molecule type" value="Genomic_DNA"/>
</dbReference>
<comment type="caution">
    <text evidence="1">The sequence shown here is derived from an EMBL/GenBank/DDBJ whole genome shotgun (WGS) entry which is preliminary data.</text>
</comment>
<dbReference type="AlphaFoldDB" id="A0A0P7ULA6"/>
<evidence type="ECO:0000313" key="2">
    <source>
        <dbReference type="Proteomes" id="UP000034805"/>
    </source>
</evidence>
<protein>
    <submittedName>
        <fullName evidence="1">Uncharacterized protein</fullName>
    </submittedName>
</protein>
<accession>A0A0P7ULA6</accession>
<sequence length="164" mass="17541">MRCSLICDRSFQSLVPCLEICVSTGHYCPHENRTPVPCPRGTYGSLTGATSMKSCVSCPPHHFGPRPGLTACIPCGSQAQQPLPGQDHCVCQGEGQSFQPSDGECVCALGYAPWGESGVCVPTAYKICRDGKSRGQHGECLSAEEWRKHCSQQVRTSAALEPLA</sequence>
<name>A0A0P7ULA6_SCLFO</name>
<dbReference type="PANTHER" id="PTHR47236">
    <property type="entry name" value="GENE, 32742-RELATED-RELATED"/>
    <property type="match status" value="1"/>
</dbReference>
<dbReference type="Proteomes" id="UP000034805">
    <property type="component" value="Unassembled WGS sequence"/>
</dbReference>
<evidence type="ECO:0000313" key="1">
    <source>
        <dbReference type="EMBL" id="KPP75170.1"/>
    </source>
</evidence>
<reference evidence="1 2" key="1">
    <citation type="submission" date="2015-08" db="EMBL/GenBank/DDBJ databases">
        <title>The genome of the Asian arowana (Scleropages formosus).</title>
        <authorList>
            <person name="Tan M.H."/>
            <person name="Gan H.M."/>
            <person name="Croft L.J."/>
            <person name="Austin C.M."/>
        </authorList>
    </citation>
    <scope>NUCLEOTIDE SEQUENCE [LARGE SCALE GENOMIC DNA]</scope>
    <source>
        <strain evidence="1">Aro1</strain>
    </source>
</reference>
<gene>
    <name evidence="1" type="ORF">Z043_105594</name>
</gene>
<dbReference type="PANTHER" id="PTHR47236:SF5">
    <property type="entry name" value="GENE, 32742-RELATED"/>
    <property type="match status" value="1"/>
</dbReference>
<dbReference type="SMART" id="SM01411">
    <property type="entry name" value="Ephrin_rec_like"/>
    <property type="match status" value="1"/>
</dbReference>
<proteinExistence type="predicted"/>
<organism evidence="1 2">
    <name type="scientific">Scleropages formosus</name>
    <name type="common">Asian bonytongue</name>
    <name type="synonym">Osteoglossum formosum</name>
    <dbReference type="NCBI Taxonomy" id="113540"/>
    <lineage>
        <taxon>Eukaryota</taxon>
        <taxon>Metazoa</taxon>
        <taxon>Chordata</taxon>
        <taxon>Craniata</taxon>
        <taxon>Vertebrata</taxon>
        <taxon>Euteleostomi</taxon>
        <taxon>Actinopterygii</taxon>
        <taxon>Neopterygii</taxon>
        <taxon>Teleostei</taxon>
        <taxon>Osteoglossocephala</taxon>
        <taxon>Osteoglossomorpha</taxon>
        <taxon>Osteoglossiformes</taxon>
        <taxon>Osteoglossidae</taxon>
        <taxon>Scleropages</taxon>
    </lineage>
</organism>